<dbReference type="PROSITE" id="PS00198">
    <property type="entry name" value="4FE4S_FER_1"/>
    <property type="match status" value="1"/>
</dbReference>
<keyword evidence="1" id="KW-0813">Transport</keyword>
<dbReference type="GO" id="GO:0046872">
    <property type="term" value="F:metal ion binding"/>
    <property type="evidence" value="ECO:0007669"/>
    <property type="project" value="UniProtKB-KW"/>
</dbReference>
<dbReference type="Pfam" id="PF11614">
    <property type="entry name" value="FixG_C"/>
    <property type="match status" value="1"/>
</dbReference>
<dbReference type="SUPFAM" id="SSF54862">
    <property type="entry name" value="4Fe-4S ferredoxins"/>
    <property type="match status" value="1"/>
</dbReference>
<dbReference type="AlphaFoldDB" id="A0A6B2LXB7"/>
<evidence type="ECO:0000256" key="5">
    <source>
        <dbReference type="ARBA" id="ARBA00023004"/>
    </source>
</evidence>
<keyword evidence="2" id="KW-0004">4Fe-4S</keyword>
<feature type="transmembrane region" description="Helical" evidence="7">
    <location>
        <begin position="160"/>
        <end position="182"/>
    </location>
</feature>
<dbReference type="Gene3D" id="2.60.40.10">
    <property type="entry name" value="Immunoglobulins"/>
    <property type="match status" value="1"/>
</dbReference>
<dbReference type="InterPro" id="IPR013783">
    <property type="entry name" value="Ig-like_fold"/>
</dbReference>
<evidence type="ECO:0000256" key="4">
    <source>
        <dbReference type="ARBA" id="ARBA00022982"/>
    </source>
</evidence>
<dbReference type="PANTHER" id="PTHR30176">
    <property type="entry name" value="FERREDOXIN-TYPE PROTEIN NAPH"/>
    <property type="match status" value="1"/>
</dbReference>
<evidence type="ECO:0000256" key="3">
    <source>
        <dbReference type="ARBA" id="ARBA00022723"/>
    </source>
</evidence>
<feature type="transmembrane region" description="Helical" evidence="7">
    <location>
        <begin position="40"/>
        <end position="64"/>
    </location>
</feature>
<organism evidence="9 10">
    <name type="scientific">Oceanipulchritudo coccoides</name>
    <dbReference type="NCBI Taxonomy" id="2706888"/>
    <lineage>
        <taxon>Bacteria</taxon>
        <taxon>Pseudomonadati</taxon>
        <taxon>Verrucomicrobiota</taxon>
        <taxon>Opitutia</taxon>
        <taxon>Puniceicoccales</taxon>
        <taxon>Oceanipulchritudinaceae</taxon>
        <taxon>Oceanipulchritudo</taxon>
    </lineage>
</organism>
<name>A0A6B2LXB7_9BACT</name>
<keyword evidence="6" id="KW-0411">Iron-sulfur</keyword>
<keyword evidence="7" id="KW-1133">Transmembrane helix</keyword>
<evidence type="ECO:0000256" key="7">
    <source>
        <dbReference type="SAM" id="Phobius"/>
    </source>
</evidence>
<evidence type="ECO:0000256" key="2">
    <source>
        <dbReference type="ARBA" id="ARBA00022485"/>
    </source>
</evidence>
<dbReference type="InterPro" id="IPR014116">
    <property type="entry name" value="Cyt_c_oxidase_cbb3_FixG"/>
</dbReference>
<accession>A0A6B2LXB7</accession>
<dbReference type="InterPro" id="IPR051684">
    <property type="entry name" value="Electron_Trans/Redox"/>
</dbReference>
<gene>
    <name evidence="9" type="primary">ccoG</name>
    <name evidence="9" type="ORF">G0Q06_00185</name>
</gene>
<protein>
    <submittedName>
        <fullName evidence="9">Cytochrome c oxidase accessory protein CcoG</fullName>
    </submittedName>
</protein>
<keyword evidence="7" id="KW-0472">Membrane</keyword>
<keyword evidence="5" id="KW-0408">Iron</keyword>
<evidence type="ECO:0000256" key="1">
    <source>
        <dbReference type="ARBA" id="ARBA00022448"/>
    </source>
</evidence>
<proteinExistence type="predicted"/>
<dbReference type="InterPro" id="IPR017896">
    <property type="entry name" value="4Fe4S_Fe-S-bd"/>
</dbReference>
<dbReference type="Pfam" id="PF12801">
    <property type="entry name" value="Fer4_5"/>
    <property type="match status" value="1"/>
</dbReference>
<feature type="transmembrane region" description="Helical" evidence="7">
    <location>
        <begin position="194"/>
        <end position="214"/>
    </location>
</feature>
<dbReference type="Gene3D" id="3.30.70.20">
    <property type="match status" value="1"/>
</dbReference>
<dbReference type="RefSeq" id="WP_163961267.1">
    <property type="nucleotide sequence ID" value="NZ_JAAGNX010000001.1"/>
</dbReference>
<evidence type="ECO:0000313" key="10">
    <source>
        <dbReference type="Proteomes" id="UP000478417"/>
    </source>
</evidence>
<keyword evidence="10" id="KW-1185">Reference proteome</keyword>
<dbReference type="Proteomes" id="UP000478417">
    <property type="component" value="Unassembled WGS sequence"/>
</dbReference>
<evidence type="ECO:0000313" key="9">
    <source>
        <dbReference type="EMBL" id="NDV60863.1"/>
    </source>
</evidence>
<reference evidence="9 10" key="1">
    <citation type="submission" date="2020-02" db="EMBL/GenBank/DDBJ databases">
        <title>Albibacoteraceae fam. nov., the first described family within the subdivision 4 Verrucomicrobia.</title>
        <authorList>
            <person name="Xi F."/>
        </authorList>
    </citation>
    <scope>NUCLEOTIDE SEQUENCE [LARGE SCALE GENOMIC DNA]</scope>
    <source>
        <strain evidence="9 10">CK1056</strain>
    </source>
</reference>
<evidence type="ECO:0000259" key="8">
    <source>
        <dbReference type="PROSITE" id="PS51379"/>
    </source>
</evidence>
<evidence type="ECO:0000256" key="6">
    <source>
        <dbReference type="ARBA" id="ARBA00023014"/>
    </source>
</evidence>
<feature type="domain" description="4Fe-4S ferredoxin-type" evidence="8">
    <location>
        <begin position="250"/>
        <end position="280"/>
    </location>
</feature>
<dbReference type="EMBL" id="JAAGNX010000001">
    <property type="protein sequence ID" value="NDV60863.1"/>
    <property type="molecule type" value="Genomic_DNA"/>
</dbReference>
<dbReference type="NCBIfam" id="TIGR02745">
    <property type="entry name" value="ccoG_rdxA_fixG"/>
    <property type="match status" value="1"/>
</dbReference>
<keyword evidence="7" id="KW-0812">Transmembrane</keyword>
<keyword evidence="3" id="KW-0479">Metal-binding</keyword>
<dbReference type="Pfam" id="PF13746">
    <property type="entry name" value="Fer4_18"/>
    <property type="match status" value="1"/>
</dbReference>
<keyword evidence="4" id="KW-0249">Electron transport</keyword>
<feature type="transmembrane region" description="Helical" evidence="7">
    <location>
        <begin position="84"/>
        <end position="105"/>
    </location>
</feature>
<dbReference type="PANTHER" id="PTHR30176:SF3">
    <property type="entry name" value="FERREDOXIN-TYPE PROTEIN NAPH"/>
    <property type="match status" value="1"/>
</dbReference>
<dbReference type="InterPro" id="IPR032879">
    <property type="entry name" value="FixG_C"/>
</dbReference>
<dbReference type="PROSITE" id="PS51379">
    <property type="entry name" value="4FE4S_FER_2"/>
    <property type="match status" value="1"/>
</dbReference>
<comment type="caution">
    <text evidence="9">The sequence shown here is derived from an EMBL/GenBank/DDBJ whole genome shotgun (WGS) entry which is preliminary data.</text>
</comment>
<dbReference type="GO" id="GO:0051539">
    <property type="term" value="F:4 iron, 4 sulfur cluster binding"/>
    <property type="evidence" value="ECO:0007669"/>
    <property type="project" value="UniProtKB-KW"/>
</dbReference>
<sequence length="471" mass="53189">MKPKSKKPSLDAVTSINEDGSRFIIHPADVKGQFTRWRRISALFLIGIYILLPWIPINGYPAIFLDVLNRRFHLFGITLAAQDMWLLFFFVSGLAFLLFFITAFLGRVWCGWACPQTIFLEHVFRRVERWIEGDAPKRKALDNAPFDGVKLFKRGLKHGLFLLLASAIAHIFLSYFISIPQLWQWMTTSPLEHWGAFVFVFVATGLMYVNFAFFREQLCIVICPYGRLQSALIDDDTYNVAYDFERGNPPGPVKDESAGDCIGCRRCIQVCPTGIDIRHGLQLECIGCSACMDACDEIMDKVKRPRGLIRYASDRNLQGFKTRWIRPRTILYTALLFMGIGVAGFAFTSVEQASATATRMPGSPFYVTDTHIRNQYQIRLINKDTGNLSFSAAVQASGLEVPVQTSGFEENLVLTPMEERNATFVVQVPRETFIGPFPLQIVIEAEPGGMEIIREVEFLGPDPALLRKATP</sequence>
<dbReference type="GO" id="GO:0005886">
    <property type="term" value="C:plasma membrane"/>
    <property type="evidence" value="ECO:0007669"/>
    <property type="project" value="TreeGrafter"/>
</dbReference>
<feature type="transmembrane region" description="Helical" evidence="7">
    <location>
        <begin position="330"/>
        <end position="350"/>
    </location>
</feature>
<dbReference type="InterPro" id="IPR017900">
    <property type="entry name" value="4Fe4S_Fe_S_CS"/>
</dbReference>